<evidence type="ECO:0000256" key="1">
    <source>
        <dbReference type="SAM" id="MobiDB-lite"/>
    </source>
</evidence>
<dbReference type="EMBL" id="VUJU01000109">
    <property type="protein sequence ID" value="KAF0772994.1"/>
    <property type="molecule type" value="Genomic_DNA"/>
</dbReference>
<proteinExistence type="predicted"/>
<evidence type="ECO:0000313" key="2">
    <source>
        <dbReference type="EMBL" id="KAF0772994.1"/>
    </source>
</evidence>
<evidence type="ECO:0000313" key="3">
    <source>
        <dbReference type="Proteomes" id="UP000478052"/>
    </source>
</evidence>
<sequence length="282" mass="31808">MSKLYKSALNPHKSRHNPRLLSRRLVGNFGISDKCLPYIQLSLYDRNREQIYHFRDGKKEKIFEVSEKKSFIIECRHLVNDGRWSSRKVALLWRGWPYSGGAGTDKRSGQIGRRRLRRVGRTRSPPVSVSCANASAAVKRARAPHDDTHTDAAVHAHAVENTHTDAGAFPTPTLRGGGGARGNRRRRRRRSQSLAASFSRTYPFSANAREYTVCAKKAHLPLVVCTSLRHRSCESPTAPPLPSPLPGLTTTATDTTAICFRRCPVRKPREPFKQQQQQQQQH</sequence>
<dbReference type="Proteomes" id="UP000478052">
    <property type="component" value="Unassembled WGS sequence"/>
</dbReference>
<feature type="region of interest" description="Disordered" evidence="1">
    <location>
        <begin position="163"/>
        <end position="195"/>
    </location>
</feature>
<comment type="caution">
    <text evidence="2">The sequence shown here is derived from an EMBL/GenBank/DDBJ whole genome shotgun (WGS) entry which is preliminary data.</text>
</comment>
<accession>A0A6G0ZNB9</accession>
<gene>
    <name evidence="2" type="ORF">FWK35_00029169</name>
</gene>
<organism evidence="2 3">
    <name type="scientific">Aphis craccivora</name>
    <name type="common">Cowpea aphid</name>
    <dbReference type="NCBI Taxonomy" id="307492"/>
    <lineage>
        <taxon>Eukaryota</taxon>
        <taxon>Metazoa</taxon>
        <taxon>Ecdysozoa</taxon>
        <taxon>Arthropoda</taxon>
        <taxon>Hexapoda</taxon>
        <taxon>Insecta</taxon>
        <taxon>Pterygota</taxon>
        <taxon>Neoptera</taxon>
        <taxon>Paraneoptera</taxon>
        <taxon>Hemiptera</taxon>
        <taxon>Sternorrhyncha</taxon>
        <taxon>Aphidomorpha</taxon>
        <taxon>Aphidoidea</taxon>
        <taxon>Aphididae</taxon>
        <taxon>Aphidini</taxon>
        <taxon>Aphis</taxon>
        <taxon>Aphis</taxon>
    </lineage>
</organism>
<reference evidence="2 3" key="1">
    <citation type="submission" date="2019-08" db="EMBL/GenBank/DDBJ databases">
        <title>Whole genome of Aphis craccivora.</title>
        <authorList>
            <person name="Voronova N.V."/>
            <person name="Shulinski R.S."/>
            <person name="Bandarenka Y.V."/>
            <person name="Zhorov D.G."/>
            <person name="Warner D."/>
        </authorList>
    </citation>
    <scope>NUCLEOTIDE SEQUENCE [LARGE SCALE GENOMIC DNA]</scope>
    <source>
        <strain evidence="2">180601</strain>
        <tissue evidence="2">Whole Body</tissue>
    </source>
</reference>
<dbReference type="AlphaFoldDB" id="A0A6G0ZNB9"/>
<keyword evidence="3" id="KW-1185">Reference proteome</keyword>
<feature type="compositionally biased region" description="Basic residues" evidence="1">
    <location>
        <begin position="182"/>
        <end position="191"/>
    </location>
</feature>
<protein>
    <submittedName>
        <fullName evidence="2">Uncharacterized protein</fullName>
    </submittedName>
</protein>
<name>A0A6G0ZNB9_APHCR</name>